<dbReference type="SUPFAM" id="SSF82649">
    <property type="entry name" value="SufE/NifU"/>
    <property type="match status" value="1"/>
</dbReference>
<dbReference type="AlphaFoldDB" id="A0A3A1Y6L4"/>
<keyword evidence="2" id="KW-1185">Reference proteome</keyword>
<reference evidence="1 2" key="1">
    <citation type="submission" date="2017-08" db="EMBL/GenBank/DDBJ databases">
        <title>Reclassification of Bisgaard taxon 37 and 44.</title>
        <authorList>
            <person name="Christensen H."/>
        </authorList>
    </citation>
    <scope>NUCLEOTIDE SEQUENCE [LARGE SCALE GENOMIC DNA]</scope>
    <source>
        <strain evidence="1 2">B96_3</strain>
    </source>
</reference>
<gene>
    <name evidence="1" type="ORF">CKF54_03865</name>
</gene>
<sequence length="167" mass="19973">MEMEKETEKRFINLSMYDSIVRARPTPQLVHNEIMTFNGAFDRNPGGYKDYIEITGCETPIYMVIESNRLTFICRSKVLRSYIFTLLVNYMFDRKFDFERFLEKYSIHSYLTDKRIESLKNLFDLVAKLDLKDIKYKLDMHGYTFARSRECKCEHCGCHEQPLDLEN</sequence>
<evidence type="ECO:0000313" key="1">
    <source>
        <dbReference type="EMBL" id="RIY32946.1"/>
    </source>
</evidence>
<comment type="caution">
    <text evidence="1">The sequence shown here is derived from an EMBL/GenBank/DDBJ whole genome shotgun (WGS) entry which is preliminary data.</text>
</comment>
<evidence type="ECO:0000313" key="2">
    <source>
        <dbReference type="Proteomes" id="UP000265691"/>
    </source>
</evidence>
<dbReference type="EMBL" id="NRHC01000040">
    <property type="protein sequence ID" value="RIY32946.1"/>
    <property type="molecule type" value="Genomic_DNA"/>
</dbReference>
<dbReference type="Proteomes" id="UP000265691">
    <property type="component" value="Unassembled WGS sequence"/>
</dbReference>
<proteinExistence type="predicted"/>
<accession>A0A3A1Y6L4</accession>
<protein>
    <submittedName>
        <fullName evidence="1">Uncharacterized protein</fullName>
    </submittedName>
</protein>
<name>A0A3A1Y6L4_9GAMM</name>
<organism evidence="1 2">
    <name type="scientific">Psittacicella hinzii</name>
    <dbReference type="NCBI Taxonomy" id="2028575"/>
    <lineage>
        <taxon>Bacteria</taxon>
        <taxon>Pseudomonadati</taxon>
        <taxon>Pseudomonadota</taxon>
        <taxon>Gammaproteobacteria</taxon>
        <taxon>Pasteurellales</taxon>
        <taxon>Psittacicellaceae</taxon>
        <taxon>Psittacicella</taxon>
    </lineage>
</organism>